<accession>A0A4Z1NVG2</accession>
<sequence>MSDILKVPFVAGRIIGSRTVRSSVCHLSSKLRTSCSKTYHLRTKFTTPLWTVELAQQPTPLIAVLKAHAEPEGQVRGAARMVSAMVMDTSGCVLSFEELKACHCVPCISKITIIARAKLPTARERPLRNRKREGCIRRATSKSRTRSKDAIIELIANREGGFLLTPVDMNAMEMERDEAGRAGVKPSRAYPGIERFRDGEVRMRESGDSNPPLWPYEGRDQRGREISHTSWLYIYLGLICKTFMLATSEAIPRFVSSITASRKQSHGNDKAEEKSGEMESPTERLM</sequence>
<protein>
    <submittedName>
        <fullName evidence="2">Uncharacterized protein</fullName>
    </submittedName>
</protein>
<evidence type="ECO:0000313" key="3">
    <source>
        <dbReference type="Proteomes" id="UP000298493"/>
    </source>
</evidence>
<feature type="region of interest" description="Disordered" evidence="1">
    <location>
        <begin position="259"/>
        <end position="286"/>
    </location>
</feature>
<organism evidence="2 3">
    <name type="scientific">Venturia nashicola</name>
    <dbReference type="NCBI Taxonomy" id="86259"/>
    <lineage>
        <taxon>Eukaryota</taxon>
        <taxon>Fungi</taxon>
        <taxon>Dikarya</taxon>
        <taxon>Ascomycota</taxon>
        <taxon>Pezizomycotina</taxon>
        <taxon>Dothideomycetes</taxon>
        <taxon>Pleosporomycetidae</taxon>
        <taxon>Venturiales</taxon>
        <taxon>Venturiaceae</taxon>
        <taxon>Venturia</taxon>
    </lineage>
</organism>
<reference evidence="2 3" key="1">
    <citation type="submission" date="2019-04" db="EMBL/GenBank/DDBJ databases">
        <title>High contiguity whole genome sequence and gene annotation resource for two Venturia nashicola isolates.</title>
        <authorList>
            <person name="Prokchorchik M."/>
            <person name="Won K."/>
            <person name="Lee Y."/>
            <person name="Choi E.D."/>
            <person name="Segonzac C."/>
            <person name="Sohn K.H."/>
        </authorList>
    </citation>
    <scope>NUCLEOTIDE SEQUENCE [LARGE SCALE GENOMIC DNA]</scope>
    <source>
        <strain evidence="2 3">PRI2</strain>
    </source>
</reference>
<proteinExistence type="predicted"/>
<dbReference type="Proteomes" id="UP000298493">
    <property type="component" value="Unassembled WGS sequence"/>
</dbReference>
<gene>
    <name evidence="2" type="ORF">E6O75_ATG06618</name>
</gene>
<dbReference type="AlphaFoldDB" id="A0A4Z1NVG2"/>
<comment type="caution">
    <text evidence="2">The sequence shown here is derived from an EMBL/GenBank/DDBJ whole genome shotgun (WGS) entry which is preliminary data.</text>
</comment>
<evidence type="ECO:0000313" key="2">
    <source>
        <dbReference type="EMBL" id="TID18542.1"/>
    </source>
</evidence>
<name>A0A4Z1NVG2_9PEZI</name>
<evidence type="ECO:0000256" key="1">
    <source>
        <dbReference type="SAM" id="MobiDB-lite"/>
    </source>
</evidence>
<dbReference type="EMBL" id="SNSC02000014">
    <property type="protein sequence ID" value="TID18542.1"/>
    <property type="molecule type" value="Genomic_DNA"/>
</dbReference>
<keyword evidence="3" id="KW-1185">Reference proteome</keyword>
<feature type="compositionally biased region" description="Basic and acidic residues" evidence="1">
    <location>
        <begin position="266"/>
        <end position="286"/>
    </location>
</feature>